<dbReference type="GO" id="GO:0003677">
    <property type="term" value="F:DNA binding"/>
    <property type="evidence" value="ECO:0007669"/>
    <property type="project" value="UniProtKB-KW"/>
</dbReference>
<dbReference type="PANTHER" id="PTHR30349:SF77">
    <property type="entry name" value="TYROSINE RECOMBINASE XERC"/>
    <property type="match status" value="1"/>
</dbReference>
<dbReference type="CDD" id="cd00397">
    <property type="entry name" value="DNA_BRE_C"/>
    <property type="match status" value="1"/>
</dbReference>
<keyword evidence="3" id="KW-0238">DNA-binding</keyword>
<dbReference type="GO" id="GO:0015074">
    <property type="term" value="P:DNA integration"/>
    <property type="evidence" value="ECO:0007669"/>
    <property type="project" value="UniProtKB-KW"/>
</dbReference>
<dbReference type="InterPro" id="IPR050090">
    <property type="entry name" value="Tyrosine_recombinase_XerCD"/>
</dbReference>
<feature type="region of interest" description="Disordered" evidence="5">
    <location>
        <begin position="389"/>
        <end position="411"/>
    </location>
</feature>
<keyword evidence="4" id="KW-0233">DNA recombination</keyword>
<dbReference type="Proteomes" id="UP000015380">
    <property type="component" value="Chromosome"/>
</dbReference>
<dbReference type="eggNOG" id="COG4974">
    <property type="taxonomic scope" value="Bacteria"/>
</dbReference>
<dbReference type="InterPro" id="IPR013762">
    <property type="entry name" value="Integrase-like_cat_sf"/>
</dbReference>
<evidence type="ECO:0000256" key="2">
    <source>
        <dbReference type="ARBA" id="ARBA00022908"/>
    </source>
</evidence>
<dbReference type="HOGENOM" id="CLU_027562_42_0_6"/>
<proteinExistence type="predicted"/>
<evidence type="ECO:0000256" key="4">
    <source>
        <dbReference type="ARBA" id="ARBA00023172"/>
    </source>
</evidence>
<dbReference type="Gene3D" id="1.10.150.130">
    <property type="match status" value="1"/>
</dbReference>
<dbReference type="Gene3D" id="1.10.443.10">
    <property type="entry name" value="Intergrase catalytic core"/>
    <property type="match status" value="1"/>
</dbReference>
<keyword evidence="2" id="KW-0229">DNA integration</keyword>
<sequence length="411" mass="48306">MAIHKPVALYPTFKELKDIPLDEFPELSSFLASGPDWRKQSWLWGQEFLSYIGRNKSQHTYTRFRSEIEKFLLWSFVIKESPCDEFRKTDILDYADFCWKPPQTWISLTNHDKFQPKGDGTYIQNKAWSPYRLVVSKGDNSTPDKKKYRPSQQTLRATFTAIIAFYKYLMDEEYCVGNPAQLAKKDCRHFIKDAQVKDVKRLSEEQWLFLLETVTAMADDNSRFERNLFLIAALKTLFLRISEFSERPDWIPVMGHFWEDTDKNWWLKVYGKGRKLRDITVPSSFMPYLKRYRLYRGMSSLPLDGEKHPIVEKLRGSGGMTARQLSRLVQEVFDHAYETMKKQQGEEIARKFREVSTHWLRHTGASLEIERGRALKDLSEDLGHSSMATTDTVYVQSEDRKRAESGKNREV</sequence>
<dbReference type="PATRIC" id="fig|1198232.3.peg.1274"/>
<dbReference type="PROSITE" id="PS51898">
    <property type="entry name" value="TYR_RECOMBINASE"/>
    <property type="match status" value="1"/>
</dbReference>
<evidence type="ECO:0000313" key="8">
    <source>
        <dbReference type="Proteomes" id="UP000015380"/>
    </source>
</evidence>
<dbReference type="PANTHER" id="PTHR30349">
    <property type="entry name" value="PHAGE INTEGRASE-RELATED"/>
    <property type="match status" value="1"/>
</dbReference>
<comment type="subcellular location">
    <subcellularLocation>
        <location evidence="1">Cytoplasm</location>
    </subcellularLocation>
</comment>
<gene>
    <name evidence="7" type="ORF">CYCME_1275</name>
</gene>
<dbReference type="SUPFAM" id="SSF56349">
    <property type="entry name" value="DNA breaking-rejoining enzymes"/>
    <property type="match status" value="1"/>
</dbReference>
<evidence type="ECO:0000256" key="3">
    <source>
        <dbReference type="ARBA" id="ARBA00023125"/>
    </source>
</evidence>
<dbReference type="InterPro" id="IPR011010">
    <property type="entry name" value="DNA_brk_join_enz"/>
</dbReference>
<reference evidence="7 8" key="1">
    <citation type="submission" date="2013-05" db="EMBL/GenBank/DDBJ databases">
        <title>Between feast and famine: a lifestyle of most important marine PAH-degrading bacterium Cycloclasticus sp. 7ME.</title>
        <authorList>
            <person name="Yakimov M.M."/>
            <person name="Messina E."/>
            <person name="Genovese M."/>
            <person name="Denaro R."/>
            <person name="Crisafi F."/>
            <person name="Russo D."/>
            <person name="Cappello S."/>
            <person name="Santisi S."/>
            <person name="Smedile F."/>
            <person name="Golyshina O.V."/>
            <person name="Tran H."/>
            <person name="Pieper D.H."/>
            <person name="Golyshin P.N."/>
            <person name="Giuliano L."/>
        </authorList>
    </citation>
    <scope>NUCLEOTIDE SEQUENCE [LARGE SCALE GENOMIC DNA]</scope>
    <source>
        <strain evidence="7 8">78-ME</strain>
    </source>
</reference>
<dbReference type="KEGG" id="cza:CYCME_1275"/>
<evidence type="ECO:0000256" key="1">
    <source>
        <dbReference type="ARBA" id="ARBA00004496"/>
    </source>
</evidence>
<keyword evidence="8" id="KW-1185">Reference proteome</keyword>
<dbReference type="Pfam" id="PF00589">
    <property type="entry name" value="Phage_integrase"/>
    <property type="match status" value="1"/>
</dbReference>
<reference evidence="8" key="2">
    <citation type="journal article" date="2016" name="Environ. Microbiol. Rep.">
        <title>Analysis of defence systems and a conjugative IncP-1 plasmid in the marine polyaromatic hydrocarbons-degrading bacterium Cycloclasticus sp. 78-ME.</title>
        <authorList>
            <person name="Yakimov M.M."/>
            <person name="Crisafi F."/>
            <person name="Messina E."/>
            <person name="Smedile F."/>
            <person name="Lopatina A."/>
            <person name="Denaro R."/>
            <person name="Pieper D.H."/>
            <person name="Golyshin P.N."/>
            <person name="Giuliano L."/>
        </authorList>
    </citation>
    <scope>NUCLEOTIDE SEQUENCE [LARGE SCALE GENOMIC DNA]</scope>
    <source>
        <strain evidence="8">78-ME</strain>
    </source>
</reference>
<dbReference type="GO" id="GO:0005737">
    <property type="term" value="C:cytoplasm"/>
    <property type="evidence" value="ECO:0007669"/>
    <property type="project" value="UniProtKB-SubCell"/>
</dbReference>
<dbReference type="RefSeq" id="WP_020932452.1">
    <property type="nucleotide sequence ID" value="NC_021917.1"/>
</dbReference>
<feature type="compositionally biased region" description="Basic and acidic residues" evidence="5">
    <location>
        <begin position="397"/>
        <end position="411"/>
    </location>
</feature>
<feature type="domain" description="Tyr recombinase" evidence="6">
    <location>
        <begin position="197"/>
        <end position="408"/>
    </location>
</feature>
<protein>
    <submittedName>
        <fullName evidence="7">Site-specific recombinase, phage integrase family</fullName>
    </submittedName>
</protein>
<dbReference type="InterPro" id="IPR002104">
    <property type="entry name" value="Integrase_catalytic"/>
</dbReference>
<evidence type="ECO:0000256" key="5">
    <source>
        <dbReference type="SAM" id="MobiDB-lite"/>
    </source>
</evidence>
<accession>S5T7N3</accession>
<dbReference type="EMBL" id="CP005996">
    <property type="protein sequence ID" value="AGS39604.1"/>
    <property type="molecule type" value="Genomic_DNA"/>
</dbReference>
<evidence type="ECO:0000313" key="7">
    <source>
        <dbReference type="EMBL" id="AGS39604.1"/>
    </source>
</evidence>
<organism evidence="7 8">
    <name type="scientific">Cycloclasticus zancles 78-ME</name>
    <dbReference type="NCBI Taxonomy" id="1198232"/>
    <lineage>
        <taxon>Bacteria</taxon>
        <taxon>Pseudomonadati</taxon>
        <taxon>Pseudomonadota</taxon>
        <taxon>Gammaproteobacteria</taxon>
        <taxon>Thiotrichales</taxon>
        <taxon>Piscirickettsiaceae</taxon>
        <taxon>Cycloclasticus</taxon>
    </lineage>
</organism>
<dbReference type="AlphaFoldDB" id="S5T7N3"/>
<dbReference type="GO" id="GO:0006310">
    <property type="term" value="P:DNA recombination"/>
    <property type="evidence" value="ECO:0007669"/>
    <property type="project" value="UniProtKB-KW"/>
</dbReference>
<dbReference type="InterPro" id="IPR010998">
    <property type="entry name" value="Integrase_recombinase_N"/>
</dbReference>
<name>S5T7N3_9GAMM</name>
<evidence type="ECO:0000259" key="6">
    <source>
        <dbReference type="PROSITE" id="PS51898"/>
    </source>
</evidence>